<gene>
    <name evidence="1" type="ORF">BCV71DRAFT_290595</name>
</gene>
<dbReference type="EMBL" id="KV921321">
    <property type="protein sequence ID" value="ORE18887.1"/>
    <property type="molecule type" value="Genomic_DNA"/>
</dbReference>
<dbReference type="InterPro" id="IPR016024">
    <property type="entry name" value="ARM-type_fold"/>
</dbReference>
<name>A0A1X0S3L7_RHIZD</name>
<dbReference type="PANTHER" id="PTHR13109:SF7">
    <property type="entry name" value="NEUROCHONDRIN"/>
    <property type="match status" value="1"/>
</dbReference>
<dbReference type="VEuPathDB" id="FungiDB:BCV72DRAFT_208490"/>
<evidence type="ECO:0000313" key="2">
    <source>
        <dbReference type="Proteomes" id="UP000242381"/>
    </source>
</evidence>
<dbReference type="InterPro" id="IPR008709">
    <property type="entry name" value="Neurochondrin"/>
</dbReference>
<reference evidence="1 2" key="1">
    <citation type="journal article" date="2016" name="Proc. Natl. Acad. Sci. U.S.A.">
        <title>Lipid metabolic changes in an early divergent fungus govern the establishment of a mutualistic symbiosis with endobacteria.</title>
        <authorList>
            <person name="Lastovetsky O.A."/>
            <person name="Gaspar M.L."/>
            <person name="Mondo S.J."/>
            <person name="LaButti K.M."/>
            <person name="Sandor L."/>
            <person name="Grigoriev I.V."/>
            <person name="Henry S.A."/>
            <person name="Pawlowska T.E."/>
        </authorList>
    </citation>
    <scope>NUCLEOTIDE SEQUENCE [LARGE SCALE GENOMIC DNA]</scope>
    <source>
        <strain evidence="1 2">ATCC 11559</strain>
    </source>
</reference>
<accession>A0A1X0S3L7</accession>
<dbReference type="Proteomes" id="UP000242381">
    <property type="component" value="Unassembled WGS sequence"/>
</dbReference>
<protein>
    <recommendedName>
        <fullName evidence="3">Neurochondrin-domain-containing protein</fullName>
    </recommendedName>
</protein>
<dbReference type="SUPFAM" id="SSF48371">
    <property type="entry name" value="ARM repeat"/>
    <property type="match status" value="1"/>
</dbReference>
<sequence>MNVSSSDRDRNAEIDRCLAMMAPSASDESKFVAMFMLPKLLDQTNAETIERAFKGMNFGFIERLLRTNHSVDAEVPDQLLKEIAVNILACFSRYETLAKDKNMIDRIAGLSRLLKPDDDLSKEILHILLCVSTEKHGLVRMLDTDVIKNILEVVVGSNQKEPRELASQLLISVYTRSVRISAPSINQALEYSLCTLFPILCKILDQDQKLVKFESLNLLSSILPEMPAESLKQLKSDSRLSTWLDHLLGGLRQILTSKTNDEQRDKAIILIGCSLRLFGNQWLFGSLLHTRSASRKKEKAPAGDKKADEAYQKANFPALLVHLVAIEAKIMLDDINDHTLREHNEEKKIINVTRQQRQERMLPEYFNILEGAIEFLSSQEDEQFHGMDVEMLLKIRKTLSEVMDVVIELLRFKQGMAERPEDLDQDMIAQACMRIVSLWMAEQGYEIQERK</sequence>
<organism evidence="1 2">
    <name type="scientific">Rhizopus microsporus</name>
    <dbReference type="NCBI Taxonomy" id="58291"/>
    <lineage>
        <taxon>Eukaryota</taxon>
        <taxon>Fungi</taxon>
        <taxon>Fungi incertae sedis</taxon>
        <taxon>Mucoromycota</taxon>
        <taxon>Mucoromycotina</taxon>
        <taxon>Mucoromycetes</taxon>
        <taxon>Mucorales</taxon>
        <taxon>Mucorineae</taxon>
        <taxon>Rhizopodaceae</taxon>
        <taxon>Rhizopus</taxon>
    </lineage>
</organism>
<proteinExistence type="predicted"/>
<dbReference type="OMA" id="IVHYKKP"/>
<dbReference type="AlphaFoldDB" id="A0A1X0S3L7"/>
<dbReference type="PANTHER" id="PTHR13109">
    <property type="entry name" value="NEUROCHONDRIN"/>
    <property type="match status" value="1"/>
</dbReference>
<evidence type="ECO:0008006" key="3">
    <source>
        <dbReference type="Google" id="ProtNLM"/>
    </source>
</evidence>
<evidence type="ECO:0000313" key="1">
    <source>
        <dbReference type="EMBL" id="ORE18887.1"/>
    </source>
</evidence>
<dbReference type="Pfam" id="PF05536">
    <property type="entry name" value="Neurochondrin"/>
    <property type="match status" value="1"/>
</dbReference>